<evidence type="ECO:0000256" key="3">
    <source>
        <dbReference type="ARBA" id="ARBA00022741"/>
    </source>
</evidence>
<dbReference type="Pfam" id="PF00488">
    <property type="entry name" value="MutS_V"/>
    <property type="match status" value="1"/>
</dbReference>
<dbReference type="InterPro" id="IPR007860">
    <property type="entry name" value="DNA_mmatch_repair_MutS_con_dom"/>
</dbReference>
<dbReference type="PROSITE" id="PS00486">
    <property type="entry name" value="DNA_MISMATCH_REPAIR_2"/>
    <property type="match status" value="1"/>
</dbReference>
<feature type="domain" description="DNA mismatch repair proteins mutS family" evidence="11">
    <location>
        <begin position="708"/>
        <end position="724"/>
    </location>
</feature>
<dbReference type="STRING" id="862908.BMS_2677"/>
<dbReference type="InterPro" id="IPR007695">
    <property type="entry name" value="DNA_mismatch_repair_MutS-lik_N"/>
</dbReference>
<dbReference type="SMART" id="SM00534">
    <property type="entry name" value="MUTSac"/>
    <property type="match status" value="1"/>
</dbReference>
<dbReference type="eggNOG" id="COG0249">
    <property type="taxonomic scope" value="Bacteria"/>
</dbReference>
<dbReference type="EMBL" id="FQ312005">
    <property type="protein sequence ID" value="CBW27456.1"/>
    <property type="molecule type" value="Genomic_DNA"/>
</dbReference>
<dbReference type="OrthoDB" id="5287141at2"/>
<reference evidence="13" key="1">
    <citation type="journal article" date="2013" name="ISME J.">
        <title>A small predatory core genome in the divergent marine Bacteriovorax marinus SJ and the terrestrial Bdellovibrio bacteriovorus.</title>
        <authorList>
            <person name="Crossman L.C."/>
            <person name="Chen H."/>
            <person name="Cerdeno-Tarraga A.M."/>
            <person name="Brooks K."/>
            <person name="Quail M.A."/>
            <person name="Pineiro S.A."/>
            <person name="Hobley L."/>
            <person name="Sockett R.E."/>
            <person name="Bentley S.D."/>
            <person name="Parkhill J."/>
            <person name="Williams H.N."/>
            <person name="Stine O.C."/>
        </authorList>
    </citation>
    <scope>NUCLEOTIDE SEQUENCE [LARGE SCALE GENOMIC DNA]</scope>
    <source>
        <strain evidence="13">ATCC BAA-682 / DSM 15412 / SJ</strain>
    </source>
</reference>
<dbReference type="InterPro" id="IPR045076">
    <property type="entry name" value="MutS"/>
</dbReference>
<dbReference type="InterPro" id="IPR017261">
    <property type="entry name" value="DNA_mismatch_repair_MutS/MSH"/>
</dbReference>
<dbReference type="GO" id="GO:0030983">
    <property type="term" value="F:mismatched DNA binding"/>
    <property type="evidence" value="ECO:0007669"/>
    <property type="project" value="InterPro"/>
</dbReference>
<dbReference type="Gene3D" id="3.40.50.300">
    <property type="entry name" value="P-loop containing nucleotide triphosphate hydrolases"/>
    <property type="match status" value="1"/>
</dbReference>
<evidence type="ECO:0000313" key="13">
    <source>
        <dbReference type="Proteomes" id="UP000008963"/>
    </source>
</evidence>
<evidence type="ECO:0000313" key="12">
    <source>
        <dbReference type="EMBL" id="CBW27456.1"/>
    </source>
</evidence>
<evidence type="ECO:0000256" key="8">
    <source>
        <dbReference type="ARBA" id="ARBA00024647"/>
    </source>
</evidence>
<dbReference type="InterPro" id="IPR027417">
    <property type="entry name" value="P-loop_NTPase"/>
</dbReference>
<dbReference type="AlphaFoldDB" id="E1WXD9"/>
<evidence type="ECO:0000256" key="9">
    <source>
        <dbReference type="NCBIfam" id="TIGR01070"/>
    </source>
</evidence>
<proteinExistence type="inferred from homology"/>
<dbReference type="GO" id="GO:0006298">
    <property type="term" value="P:mismatch repair"/>
    <property type="evidence" value="ECO:0007669"/>
    <property type="project" value="UniProtKB-UniRule"/>
</dbReference>
<evidence type="ECO:0000256" key="5">
    <source>
        <dbReference type="ARBA" id="ARBA00022840"/>
    </source>
</evidence>
<dbReference type="InterPro" id="IPR036187">
    <property type="entry name" value="DNA_mismatch_repair_MutS_sf"/>
</dbReference>
<dbReference type="FunFam" id="3.40.1170.10:FF:000001">
    <property type="entry name" value="DNA mismatch repair protein MutS"/>
    <property type="match status" value="1"/>
</dbReference>
<dbReference type="Pfam" id="PF01624">
    <property type="entry name" value="MutS_I"/>
    <property type="match status" value="1"/>
</dbReference>
<organism evidence="12 13">
    <name type="scientific">Halobacteriovorax marinus (strain ATCC BAA-682 / DSM 15412 / SJ)</name>
    <name type="common">Bacteriovorax marinus</name>
    <dbReference type="NCBI Taxonomy" id="862908"/>
    <lineage>
        <taxon>Bacteria</taxon>
        <taxon>Pseudomonadati</taxon>
        <taxon>Bdellovibrionota</taxon>
        <taxon>Bacteriovoracia</taxon>
        <taxon>Bacteriovoracales</taxon>
        <taxon>Halobacteriovoraceae</taxon>
        <taxon>Halobacteriovorax</taxon>
    </lineage>
</organism>
<dbReference type="GO" id="GO:0005524">
    <property type="term" value="F:ATP binding"/>
    <property type="evidence" value="ECO:0007669"/>
    <property type="project" value="UniProtKB-UniRule"/>
</dbReference>
<evidence type="ECO:0000256" key="6">
    <source>
        <dbReference type="ARBA" id="ARBA00023125"/>
    </source>
</evidence>
<dbReference type="InterPro" id="IPR036678">
    <property type="entry name" value="MutS_con_dom_sf"/>
</dbReference>
<dbReference type="InterPro" id="IPR005748">
    <property type="entry name" value="DNA_mismatch_repair_MutS"/>
</dbReference>
<dbReference type="KEGG" id="bmx:BMS_2677"/>
<dbReference type="InterPro" id="IPR007861">
    <property type="entry name" value="DNA_mismatch_repair_MutS_clamp"/>
</dbReference>
<dbReference type="GO" id="GO:0005829">
    <property type="term" value="C:cytosol"/>
    <property type="evidence" value="ECO:0007669"/>
    <property type="project" value="TreeGrafter"/>
</dbReference>
<dbReference type="HOGENOM" id="CLU_002472_4_0_7"/>
<dbReference type="SMART" id="SM00533">
    <property type="entry name" value="MUTSd"/>
    <property type="match status" value="1"/>
</dbReference>
<dbReference type="SUPFAM" id="SSF53150">
    <property type="entry name" value="DNA repair protein MutS, domain II"/>
    <property type="match status" value="1"/>
</dbReference>
<dbReference type="Gene3D" id="3.30.420.110">
    <property type="entry name" value="MutS, connector domain"/>
    <property type="match status" value="1"/>
</dbReference>
<dbReference type="PATRIC" id="fig|862908.3.peg.2555"/>
<sequence>MSTHTLDTLNEIVEHGVKLTPMMAQFYDVKKEYADHLVLFRMGDFYEVFFDDAKKASKLLNITLTHRGKLGDFPIPMAGIPHHAAAVYIDRLSAFGLKVAICEQVEDPKEAKGIVKRAVTQVVSPGLPFDLEKADSQDHKFIASAIKLEDAYYLAAIDFTTGEFSGHKLTTIEDFLDKLRMLAPKEFICAMGDWDEVKELDNLLNALGVLKTHLSKEYFEQKYTEIYIEKLIPAFKRDKVIATCHEILGPIGALSYYICSTQNAENFCHIRPFQMISEKGHMKVTAPTLIGLEILPKSRETYKDSLLGFLDKTKTAMGSRNLKQVFTNPLNDLVAISDRQNFVSYFLDESDILESVREKLSDVRDLERIMAKVSTNKSTAGDLINLAKAVRTYEELGDVFSHPSAKFLSTLKKKELTSLRALSKRVENTINDEIGAALEKGNLIKEGCDQERDRLAKLSTNTANELLELEARYREETGIQKLRVKSNNVAGYFIEVSKTHTDKVPDNFKRRQTLVNSERYTTEELTAFEKEIFSAKEKLERLEREIFKALISEVAENNNAIMMLSKSLGLLDVFQSFAWVAAQEDFTKPNLNEKRKLTHLEGAWHPLIKSIIKDQFVAHDLMLNEECFFGLITGPNMAGKTTVMREVAIVQLLAQVGSYVPAESANLGLCDYLFSRLGASDDILKGQSTFMVEMAETAEILRHATENSLIILDEVGRGTSTYDGLSIAWSLVEHFVNQTKALTLFATHYHELIEMVEQLPGAKNLTVETFNKDGDVQFLYRLIEEGASQSFGIYVAKLAGLPQSILERSTHLLKTLESENGNSSATSLDVNTNDISSPQLSFFGEPEIIVEREIPEHLQKLEVDLSSVDVMNMTPLEALNKLNQLKESLRQ</sequence>
<keyword evidence="13" id="KW-1185">Reference proteome</keyword>
<evidence type="ECO:0000256" key="10">
    <source>
        <dbReference type="RuleBase" id="RU003756"/>
    </source>
</evidence>
<evidence type="ECO:0000256" key="7">
    <source>
        <dbReference type="ARBA" id="ARBA00023204"/>
    </source>
</evidence>
<dbReference type="Gene3D" id="1.10.1420.10">
    <property type="match status" value="2"/>
</dbReference>
<dbReference type="Pfam" id="PF05192">
    <property type="entry name" value="MutS_III"/>
    <property type="match status" value="1"/>
</dbReference>
<dbReference type="GO" id="GO:0140664">
    <property type="term" value="F:ATP-dependent DNA damage sensor activity"/>
    <property type="evidence" value="ECO:0007669"/>
    <property type="project" value="InterPro"/>
</dbReference>
<dbReference type="PANTHER" id="PTHR11361">
    <property type="entry name" value="DNA MISMATCH REPAIR PROTEIN MUTS FAMILY MEMBER"/>
    <property type="match status" value="1"/>
</dbReference>
<keyword evidence="4 10" id="KW-0227">DNA damage</keyword>
<dbReference type="Pfam" id="PF05190">
    <property type="entry name" value="MutS_IV"/>
    <property type="match status" value="1"/>
</dbReference>
<dbReference type="InterPro" id="IPR000432">
    <property type="entry name" value="DNA_mismatch_repair_MutS_C"/>
</dbReference>
<evidence type="ECO:0000256" key="1">
    <source>
        <dbReference type="ARBA" id="ARBA00006271"/>
    </source>
</evidence>
<evidence type="ECO:0000256" key="4">
    <source>
        <dbReference type="ARBA" id="ARBA00022763"/>
    </source>
</evidence>
<keyword evidence="5" id="KW-0067">ATP-binding</keyword>
<dbReference type="RefSeq" id="WP_014245231.1">
    <property type="nucleotide sequence ID" value="NC_016620.1"/>
</dbReference>
<evidence type="ECO:0000259" key="11">
    <source>
        <dbReference type="PROSITE" id="PS00486"/>
    </source>
</evidence>
<evidence type="ECO:0000256" key="2">
    <source>
        <dbReference type="ARBA" id="ARBA00021982"/>
    </source>
</evidence>
<comment type="function">
    <text evidence="8">This protein is involved in the repair of mismatches in DNA. It is possible that it carries out the mismatch recognition step. This protein has a weak ATPase activity.</text>
</comment>
<dbReference type="SUPFAM" id="SSF52540">
    <property type="entry name" value="P-loop containing nucleoside triphosphate hydrolases"/>
    <property type="match status" value="1"/>
</dbReference>
<dbReference type="InterPro" id="IPR007696">
    <property type="entry name" value="DNA_mismatch_repair_MutS_core"/>
</dbReference>
<dbReference type="InterPro" id="IPR016151">
    <property type="entry name" value="DNA_mismatch_repair_MutS_N"/>
</dbReference>
<dbReference type="NCBIfam" id="TIGR01070">
    <property type="entry name" value="mutS1"/>
    <property type="match status" value="1"/>
</dbReference>
<protein>
    <recommendedName>
        <fullName evidence="2 9">DNA mismatch repair protein MutS</fullName>
    </recommendedName>
</protein>
<accession>E1WXD9</accession>
<dbReference type="Pfam" id="PF05188">
    <property type="entry name" value="MutS_II"/>
    <property type="match status" value="1"/>
</dbReference>
<dbReference type="PIRSF" id="PIRSF037677">
    <property type="entry name" value="DNA_mis_repair_Msh6"/>
    <property type="match status" value="1"/>
</dbReference>
<comment type="similarity">
    <text evidence="1 10">Belongs to the DNA mismatch repair MutS family.</text>
</comment>
<dbReference type="SUPFAM" id="SSF55271">
    <property type="entry name" value="DNA repair protein MutS, domain I"/>
    <property type="match status" value="1"/>
</dbReference>
<gene>
    <name evidence="12" type="primary">mutS</name>
    <name evidence="12" type="ordered locus">BMS_2677</name>
</gene>
<keyword evidence="3 10" id="KW-0547">Nucleotide-binding</keyword>
<dbReference type="PANTHER" id="PTHR11361:SF34">
    <property type="entry name" value="DNA MISMATCH REPAIR PROTEIN MSH1, MITOCHONDRIAL"/>
    <property type="match status" value="1"/>
</dbReference>
<dbReference type="SUPFAM" id="SSF48334">
    <property type="entry name" value="DNA repair protein MutS, domain III"/>
    <property type="match status" value="1"/>
</dbReference>
<keyword evidence="6 10" id="KW-0238">DNA-binding</keyword>
<dbReference type="Gene3D" id="3.40.1170.10">
    <property type="entry name" value="DNA repair protein MutS, domain I"/>
    <property type="match status" value="1"/>
</dbReference>
<keyword evidence="7 10" id="KW-0234">DNA repair</keyword>
<dbReference type="Proteomes" id="UP000008963">
    <property type="component" value="Chromosome"/>
</dbReference>
<dbReference type="NCBIfam" id="NF003810">
    <property type="entry name" value="PRK05399.1"/>
    <property type="match status" value="1"/>
</dbReference>
<name>E1WXD9_HALMS</name>